<proteinExistence type="predicted"/>
<reference evidence="1 2" key="1">
    <citation type="submission" date="2019-01" db="EMBL/GenBank/DDBJ databases">
        <title>Draft genome sequences of three monokaryotic isolates of the white-rot basidiomycete fungus Dichomitus squalens.</title>
        <authorList>
            <consortium name="DOE Joint Genome Institute"/>
            <person name="Lopez S.C."/>
            <person name="Andreopoulos B."/>
            <person name="Pangilinan J."/>
            <person name="Lipzen A."/>
            <person name="Riley R."/>
            <person name="Ahrendt S."/>
            <person name="Ng V."/>
            <person name="Barry K."/>
            <person name="Daum C."/>
            <person name="Grigoriev I.V."/>
            <person name="Hilden K.S."/>
            <person name="Makela M.R."/>
            <person name="de Vries R.P."/>
        </authorList>
    </citation>
    <scope>NUCLEOTIDE SEQUENCE [LARGE SCALE GENOMIC DNA]</scope>
    <source>
        <strain evidence="1 2">CBS 464.89</strain>
    </source>
</reference>
<evidence type="ECO:0000313" key="2">
    <source>
        <dbReference type="Proteomes" id="UP000292082"/>
    </source>
</evidence>
<organism evidence="1 2">
    <name type="scientific">Dichomitus squalens</name>
    <dbReference type="NCBI Taxonomy" id="114155"/>
    <lineage>
        <taxon>Eukaryota</taxon>
        <taxon>Fungi</taxon>
        <taxon>Dikarya</taxon>
        <taxon>Basidiomycota</taxon>
        <taxon>Agaricomycotina</taxon>
        <taxon>Agaricomycetes</taxon>
        <taxon>Polyporales</taxon>
        <taxon>Polyporaceae</taxon>
        <taxon>Dichomitus</taxon>
    </lineage>
</organism>
<evidence type="ECO:0000313" key="1">
    <source>
        <dbReference type="EMBL" id="TBU62460.1"/>
    </source>
</evidence>
<protein>
    <submittedName>
        <fullName evidence="1">Uncharacterized protein</fullName>
    </submittedName>
</protein>
<dbReference type="Proteomes" id="UP000292082">
    <property type="component" value="Unassembled WGS sequence"/>
</dbReference>
<accession>A0A4Q9Q5S5</accession>
<dbReference type="AlphaFoldDB" id="A0A4Q9Q5S5"/>
<name>A0A4Q9Q5S5_9APHY</name>
<dbReference type="EMBL" id="ML145093">
    <property type="protein sequence ID" value="TBU62460.1"/>
    <property type="molecule type" value="Genomic_DNA"/>
</dbReference>
<gene>
    <name evidence="1" type="ORF">BD310DRAFT_50932</name>
</gene>
<keyword evidence="2" id="KW-1185">Reference proteome</keyword>
<sequence length="151" mass="17235">MTIRAVDSYSARVHEGSRVRMTYTRRMAWPTFPARHDVPKHRTLCNQQCGRCDCQGRPIQRKRRTLGQTRSNGQIWTVSCHDMISGLRSHTRPILSRAPLSRAHLTGRPCMESGSDVRPGTLTFIYPHRNVSVLERSSQLHTNRSTAGRGR</sequence>